<dbReference type="SUPFAM" id="SSF55811">
    <property type="entry name" value="Nudix"/>
    <property type="match status" value="1"/>
</dbReference>
<reference evidence="2 3" key="1">
    <citation type="submission" date="2023-05" db="EMBL/GenBank/DDBJ databases">
        <title>Lithophilousrod everest ZFBP1038 complete genpme.</title>
        <authorList>
            <person name="Tian M."/>
        </authorList>
    </citation>
    <scope>NUCLEOTIDE SEQUENCE [LARGE SCALE GENOMIC DNA]</scope>
    <source>
        <strain evidence="2 3">ZFBP1038</strain>
    </source>
</reference>
<name>A0ABY8QNH8_9MICO</name>
<protein>
    <submittedName>
        <fullName evidence="2">NUDIX domain-containing protein</fullName>
    </submittedName>
</protein>
<sequence length="188" mass="20647">MSFERLVPGAVDTLTRWAPDAPRMAGLRDDYLRCIETHGASALQKGGHSSHLTASCFVLDPAATSILLTYHRKGRFWVQFGGHLEAGDSSLSAAALRETIEESGVRSFRTEPGAIFDLDRHALTSAFGNCREHLDVAFVASCERSAPIQVSLESEDVAWWPVDDLPQDVVPDLPPRVHRAVQWARQAA</sequence>
<dbReference type="EMBL" id="CP090958">
    <property type="protein sequence ID" value="WGW10523.1"/>
    <property type="molecule type" value="Genomic_DNA"/>
</dbReference>
<proteinExistence type="predicted"/>
<dbReference type="Gene3D" id="3.90.79.10">
    <property type="entry name" value="Nucleoside Triphosphate Pyrophosphohydrolase"/>
    <property type="match status" value="1"/>
</dbReference>
<feature type="domain" description="Nudix hydrolase" evidence="1">
    <location>
        <begin position="49"/>
        <end position="186"/>
    </location>
</feature>
<evidence type="ECO:0000313" key="2">
    <source>
        <dbReference type="EMBL" id="WGW10523.1"/>
    </source>
</evidence>
<gene>
    <name evidence="2" type="ORF">LWF01_10260</name>
</gene>
<accession>A0ABY8QNH8</accession>
<dbReference type="Proteomes" id="UP001209083">
    <property type="component" value="Chromosome"/>
</dbReference>
<dbReference type="PROSITE" id="PS51462">
    <property type="entry name" value="NUDIX"/>
    <property type="match status" value="1"/>
</dbReference>
<organism evidence="2 3">
    <name type="scientific">Saxibacter everestensis</name>
    <dbReference type="NCBI Taxonomy" id="2909229"/>
    <lineage>
        <taxon>Bacteria</taxon>
        <taxon>Bacillati</taxon>
        <taxon>Actinomycetota</taxon>
        <taxon>Actinomycetes</taxon>
        <taxon>Micrococcales</taxon>
        <taxon>Brevibacteriaceae</taxon>
        <taxon>Saxibacter</taxon>
    </lineage>
</organism>
<dbReference type="InterPro" id="IPR015797">
    <property type="entry name" value="NUDIX_hydrolase-like_dom_sf"/>
</dbReference>
<keyword evidence="3" id="KW-1185">Reference proteome</keyword>
<evidence type="ECO:0000259" key="1">
    <source>
        <dbReference type="PROSITE" id="PS51462"/>
    </source>
</evidence>
<dbReference type="RefSeq" id="WP_349637303.1">
    <property type="nucleotide sequence ID" value="NZ_CP090958.1"/>
</dbReference>
<dbReference type="CDD" id="cd03674">
    <property type="entry name" value="NUDIX_Hydrolase"/>
    <property type="match status" value="1"/>
</dbReference>
<dbReference type="InterPro" id="IPR000086">
    <property type="entry name" value="NUDIX_hydrolase_dom"/>
</dbReference>
<dbReference type="Pfam" id="PF00293">
    <property type="entry name" value="NUDIX"/>
    <property type="match status" value="1"/>
</dbReference>
<evidence type="ECO:0000313" key="3">
    <source>
        <dbReference type="Proteomes" id="UP001209083"/>
    </source>
</evidence>